<feature type="compositionally biased region" description="Low complexity" evidence="4">
    <location>
        <begin position="134"/>
        <end position="153"/>
    </location>
</feature>
<dbReference type="SUPFAM" id="SSF118310">
    <property type="entry name" value="AN1-like Zinc finger"/>
    <property type="match status" value="2"/>
</dbReference>
<dbReference type="EMBL" id="VDEP01000173">
    <property type="protein sequence ID" value="KAA1126115.1"/>
    <property type="molecule type" value="Genomic_DNA"/>
</dbReference>
<dbReference type="GO" id="GO:0008270">
    <property type="term" value="F:zinc ion binding"/>
    <property type="evidence" value="ECO:0007669"/>
    <property type="project" value="UniProtKB-KW"/>
</dbReference>
<keyword evidence="2" id="KW-0863">Zinc-finger</keyword>
<dbReference type="GO" id="GO:0005737">
    <property type="term" value="C:cytoplasm"/>
    <property type="evidence" value="ECO:0007669"/>
    <property type="project" value="TreeGrafter"/>
</dbReference>
<dbReference type="InterPro" id="IPR000058">
    <property type="entry name" value="Znf_AN1"/>
</dbReference>
<dbReference type="PANTHER" id="PTHR14677">
    <property type="entry name" value="ARSENITE INDUCUBLE RNA ASSOCIATED PROTEIN AIP-1-RELATED"/>
    <property type="match status" value="1"/>
</dbReference>
<feature type="compositionally biased region" description="Low complexity" evidence="4">
    <location>
        <begin position="181"/>
        <end position="192"/>
    </location>
</feature>
<feature type="compositionally biased region" description="Polar residues" evidence="4">
    <location>
        <begin position="261"/>
        <end position="286"/>
    </location>
</feature>
<feature type="compositionally biased region" description="Polar residues" evidence="4">
    <location>
        <begin position="220"/>
        <end position="230"/>
    </location>
</feature>
<dbReference type="OrthoDB" id="431929at2759"/>
<evidence type="ECO:0000313" key="9">
    <source>
        <dbReference type="Proteomes" id="UP000325313"/>
    </source>
</evidence>
<feature type="domain" description="AN1-type" evidence="5">
    <location>
        <begin position="97"/>
        <end position="136"/>
    </location>
</feature>
<evidence type="ECO:0000256" key="4">
    <source>
        <dbReference type="SAM" id="MobiDB-lite"/>
    </source>
</evidence>
<feature type="domain" description="AN1-type" evidence="5">
    <location>
        <begin position="26"/>
        <end position="71"/>
    </location>
</feature>
<organism evidence="6 8">
    <name type="scientific">Puccinia graminis f. sp. tritici</name>
    <dbReference type="NCBI Taxonomy" id="56615"/>
    <lineage>
        <taxon>Eukaryota</taxon>
        <taxon>Fungi</taxon>
        <taxon>Dikarya</taxon>
        <taxon>Basidiomycota</taxon>
        <taxon>Pucciniomycotina</taxon>
        <taxon>Pucciniomycetes</taxon>
        <taxon>Pucciniales</taxon>
        <taxon>Pucciniaceae</taxon>
        <taxon>Puccinia</taxon>
    </lineage>
</organism>
<protein>
    <recommendedName>
        <fullName evidence="5">AN1-type domain-containing protein</fullName>
    </recommendedName>
</protein>
<comment type="caution">
    <text evidence="6">The sequence shown here is derived from an EMBL/GenBank/DDBJ whole genome shotgun (WGS) entry which is preliminary data.</text>
</comment>
<dbReference type="SMART" id="SM00154">
    <property type="entry name" value="ZnF_AN1"/>
    <property type="match status" value="2"/>
</dbReference>
<keyword evidence="3" id="KW-0862">Zinc</keyword>
<feature type="region of interest" description="Disordered" evidence="4">
    <location>
        <begin position="134"/>
        <end position="286"/>
    </location>
</feature>
<evidence type="ECO:0000313" key="8">
    <source>
        <dbReference type="Proteomes" id="UP000324748"/>
    </source>
</evidence>
<evidence type="ECO:0000313" key="7">
    <source>
        <dbReference type="EMBL" id="KAA1126115.1"/>
    </source>
</evidence>
<evidence type="ECO:0000259" key="5">
    <source>
        <dbReference type="SMART" id="SM00154"/>
    </source>
</evidence>
<gene>
    <name evidence="6" type="ORF">PGT21_016426</name>
    <name evidence="7" type="ORF">PGTUg99_025223</name>
</gene>
<dbReference type="AlphaFoldDB" id="A0A5B0PA60"/>
<keyword evidence="8" id="KW-1185">Reference proteome</keyword>
<sequence>MNTTSTVESPATSNKQHQLEEWGAHCSLPSCNLLDFLPLKCPECHKTFCSSHYKPSLVSSDLDHLCEPLVLKTKEKENLPKPTRIPDSLGANQTKKCSYIKCKTLMLAPISCPHCQLTYCPSHRLEQDHLCQSLTSSSSSSGNGTKNPGKNSNYADLLKNYLSNPVDSQSFKSSKPHHHPPSTSSSASKTSSLDPHHSSTDPNNPFSLKQHLSKIKSSQRSKAELQSQQKALEFRIKNQLLTEKDKQEIHRLNEEKRQKQTLKASSGPNPKAPPSSTSSSNDCCIV</sequence>
<evidence type="ECO:0000256" key="1">
    <source>
        <dbReference type="ARBA" id="ARBA00022723"/>
    </source>
</evidence>
<evidence type="ECO:0000256" key="3">
    <source>
        <dbReference type="ARBA" id="ARBA00022833"/>
    </source>
</evidence>
<dbReference type="Gene3D" id="4.10.1110.10">
    <property type="entry name" value="AN1-like Zinc finger"/>
    <property type="match status" value="2"/>
</dbReference>
<proteinExistence type="predicted"/>
<keyword evidence="1" id="KW-0479">Metal-binding</keyword>
<name>A0A5B0PA60_PUCGR</name>
<evidence type="ECO:0000256" key="2">
    <source>
        <dbReference type="ARBA" id="ARBA00022771"/>
    </source>
</evidence>
<accession>A0A5B0PA60</accession>
<dbReference type="Pfam" id="PF01428">
    <property type="entry name" value="zf-AN1"/>
    <property type="match status" value="2"/>
</dbReference>
<dbReference type="InterPro" id="IPR035896">
    <property type="entry name" value="AN1-like_Znf"/>
</dbReference>
<reference evidence="8 9" key="1">
    <citation type="submission" date="2019-05" db="EMBL/GenBank/DDBJ databases">
        <title>Emergence of the Ug99 lineage of the wheat stem rust pathogen through somatic hybridization.</title>
        <authorList>
            <person name="Li F."/>
            <person name="Upadhyaya N.M."/>
            <person name="Sperschneider J."/>
            <person name="Matny O."/>
            <person name="Nguyen-Phuc H."/>
            <person name="Mago R."/>
            <person name="Raley C."/>
            <person name="Miller M.E."/>
            <person name="Silverstein K.A.T."/>
            <person name="Henningsen E."/>
            <person name="Hirsch C.D."/>
            <person name="Visser B."/>
            <person name="Pretorius Z.A."/>
            <person name="Steffenson B.J."/>
            <person name="Schwessinger B."/>
            <person name="Dodds P.N."/>
            <person name="Figueroa M."/>
        </authorList>
    </citation>
    <scope>NUCLEOTIDE SEQUENCE [LARGE SCALE GENOMIC DNA]</scope>
    <source>
        <strain evidence="6">21-0</strain>
        <strain evidence="7 9">Ug99</strain>
    </source>
</reference>
<dbReference type="EMBL" id="VSWC01000066">
    <property type="protein sequence ID" value="KAA1097662.1"/>
    <property type="molecule type" value="Genomic_DNA"/>
</dbReference>
<dbReference type="Proteomes" id="UP000324748">
    <property type="component" value="Unassembled WGS sequence"/>
</dbReference>
<dbReference type="PANTHER" id="PTHR14677:SF40">
    <property type="entry name" value="CDC48-ASSOCIATED UBIQUITIN-LIKE_ZINC FINGER PROTEIN 1"/>
    <property type="match status" value="1"/>
</dbReference>
<feature type="compositionally biased region" description="Basic and acidic residues" evidence="4">
    <location>
        <begin position="232"/>
        <end position="258"/>
    </location>
</feature>
<evidence type="ECO:0000313" key="6">
    <source>
        <dbReference type="EMBL" id="KAA1097662.1"/>
    </source>
</evidence>
<dbReference type="Proteomes" id="UP000325313">
    <property type="component" value="Unassembled WGS sequence"/>
</dbReference>